<dbReference type="InterPro" id="IPR053842">
    <property type="entry name" value="NikA-like"/>
</dbReference>
<keyword evidence="1" id="KW-0614">Plasmid</keyword>
<sequence>MARTKWLKIRVSDQEIADIKKRTGSHDMSNYVRKLVLDQPIAPPEPKHKKIVHSADPELVRAINRIGININQIAKQTNTGQEVGNAVLIALLELQTTLDKALASSMPDDR</sequence>
<organism evidence="1">
    <name type="scientific">Psychrobacter sp. DAB_AL60</name>
    <dbReference type="NCBI Taxonomy" id="1028419"/>
    <lineage>
        <taxon>Bacteria</taxon>
        <taxon>Pseudomonadati</taxon>
        <taxon>Pseudomonadota</taxon>
        <taxon>Gammaproteobacteria</taxon>
        <taxon>Moraxellales</taxon>
        <taxon>Moraxellaceae</taxon>
        <taxon>Psychrobacter</taxon>
    </lineage>
</organism>
<dbReference type="EMBL" id="JQ245703">
    <property type="protein sequence ID" value="AFF18215.1"/>
    <property type="molecule type" value="Genomic_DNA"/>
</dbReference>
<name>H9C6L1_9GAMM</name>
<protein>
    <submittedName>
        <fullName evidence="1">MobC</fullName>
    </submittedName>
</protein>
<dbReference type="AlphaFoldDB" id="H9C6L1"/>
<evidence type="ECO:0000313" key="1">
    <source>
        <dbReference type="EMBL" id="AFF18215.1"/>
    </source>
</evidence>
<accession>H9C6L1</accession>
<gene>
    <name evidence="1" type="primary">mobC</name>
</gene>
<reference evidence="1" key="1">
    <citation type="journal article" date="2013" name="Extremophiles">
        <title>Plasmid diversity in arctic strains of Psychrobacter spp.</title>
        <authorList>
            <person name="Dziewit L."/>
            <person name="Cegielski A."/>
            <person name="Romaniuk K."/>
            <person name="Uhrynowski W."/>
            <person name="Szych A."/>
            <person name="Niesiobedzki P."/>
            <person name="Zmuda-Baranowska M.J."/>
            <person name="Zdanowski M.K."/>
            <person name="Bartosik D."/>
        </authorList>
    </citation>
    <scope>NUCLEOTIDE SEQUENCE</scope>
    <source>
        <strain evidence="1">DAB_AL60</strain>
        <plasmid evidence="1">pP60P1</plasmid>
    </source>
</reference>
<dbReference type="RefSeq" id="WP_015060786.1">
    <property type="nucleotide sequence ID" value="NC_019277.1"/>
</dbReference>
<geneLocation type="plasmid" evidence="1">
    <name>pP60P1</name>
</geneLocation>
<dbReference type="Pfam" id="PF21983">
    <property type="entry name" value="NikA-like"/>
    <property type="match status" value="1"/>
</dbReference>
<proteinExistence type="predicted"/>